<dbReference type="Proteomes" id="UP000198618">
    <property type="component" value="Unassembled WGS sequence"/>
</dbReference>
<organism evidence="1 2">
    <name type="scientific">Oceanobacillus limi</name>
    <dbReference type="NCBI Taxonomy" id="930131"/>
    <lineage>
        <taxon>Bacteria</taxon>
        <taxon>Bacillati</taxon>
        <taxon>Bacillota</taxon>
        <taxon>Bacilli</taxon>
        <taxon>Bacillales</taxon>
        <taxon>Bacillaceae</taxon>
        <taxon>Oceanobacillus</taxon>
    </lineage>
</organism>
<gene>
    <name evidence="1" type="ORF">SAMN05216389_101257</name>
</gene>
<name>A0A1H9Y8C0_9BACI</name>
<reference evidence="1 2" key="1">
    <citation type="submission" date="2016-10" db="EMBL/GenBank/DDBJ databases">
        <authorList>
            <person name="de Groot N.N."/>
        </authorList>
    </citation>
    <scope>NUCLEOTIDE SEQUENCE [LARGE SCALE GENOMIC DNA]</scope>
    <source>
        <strain evidence="1 2">IBRC-M 10780</strain>
    </source>
</reference>
<protein>
    <submittedName>
        <fullName evidence="1">Uncharacterized protein</fullName>
    </submittedName>
</protein>
<sequence length="39" mass="4716">MKQIKDDWFTIQEIDSQTYAISEYGHWEKVHSFLLIGEE</sequence>
<accession>A0A1H9Y8C0</accession>
<keyword evidence="2" id="KW-1185">Reference proteome</keyword>
<evidence type="ECO:0000313" key="1">
    <source>
        <dbReference type="EMBL" id="SES65179.1"/>
    </source>
</evidence>
<dbReference type="AlphaFoldDB" id="A0A1H9Y8C0"/>
<proteinExistence type="predicted"/>
<dbReference type="STRING" id="930131.SAMN05216389_101257"/>
<dbReference type="EMBL" id="FOHE01000001">
    <property type="protein sequence ID" value="SES65179.1"/>
    <property type="molecule type" value="Genomic_DNA"/>
</dbReference>
<evidence type="ECO:0000313" key="2">
    <source>
        <dbReference type="Proteomes" id="UP000198618"/>
    </source>
</evidence>